<dbReference type="EMBL" id="QRHG01000006">
    <property type="protein sequence ID" value="RHF62294.1"/>
    <property type="molecule type" value="Genomic_DNA"/>
</dbReference>
<comment type="caution">
    <text evidence="1">The sequence shown here is derived from an EMBL/GenBank/DDBJ whole genome shotgun (WGS) entry which is preliminary data.</text>
</comment>
<evidence type="ECO:0008006" key="3">
    <source>
        <dbReference type="Google" id="ProtNLM"/>
    </source>
</evidence>
<organism evidence="1 2">
    <name type="scientific">[Ruminococcus] lactaris</name>
    <dbReference type="NCBI Taxonomy" id="46228"/>
    <lineage>
        <taxon>Bacteria</taxon>
        <taxon>Bacillati</taxon>
        <taxon>Bacillota</taxon>
        <taxon>Clostridia</taxon>
        <taxon>Lachnospirales</taxon>
        <taxon>Lachnospiraceae</taxon>
        <taxon>Mediterraneibacter</taxon>
    </lineage>
</organism>
<gene>
    <name evidence="1" type="ORF">DW672_03375</name>
</gene>
<dbReference type="AlphaFoldDB" id="A0A414P7U5"/>
<dbReference type="Proteomes" id="UP000284902">
    <property type="component" value="Unassembled WGS sequence"/>
</dbReference>
<evidence type="ECO:0000313" key="2">
    <source>
        <dbReference type="Proteomes" id="UP000284902"/>
    </source>
</evidence>
<proteinExistence type="predicted"/>
<protein>
    <recommendedName>
        <fullName evidence="3">DNA-binding protein</fullName>
    </recommendedName>
</protein>
<accession>A0A414P7U5</accession>
<sequence length="74" mass="8334">MTGREIIIFILENQLEDKSVFDSCFESMDETAVRLGVGIATVDTWFRLGQIRGVVIGENTYILKGSVPVMHKEE</sequence>
<name>A0A414P7U5_9FIRM</name>
<evidence type="ECO:0000313" key="1">
    <source>
        <dbReference type="EMBL" id="RHF62294.1"/>
    </source>
</evidence>
<reference evidence="1 2" key="1">
    <citation type="submission" date="2018-08" db="EMBL/GenBank/DDBJ databases">
        <title>A genome reference for cultivated species of the human gut microbiota.</title>
        <authorList>
            <person name="Zou Y."/>
            <person name="Xue W."/>
            <person name="Luo G."/>
        </authorList>
    </citation>
    <scope>NUCLEOTIDE SEQUENCE [LARGE SCALE GENOMIC DNA]</scope>
    <source>
        <strain evidence="1 2">AM25-1LB</strain>
    </source>
</reference>